<gene>
    <name evidence="1" type="ORF">FZC79_05555</name>
</gene>
<dbReference type="AlphaFoldDB" id="A0A5D4KGD9"/>
<dbReference type="RefSeq" id="WP_148945862.1">
    <property type="nucleotide sequence ID" value="NZ_JBNIKK010000014.1"/>
</dbReference>
<protein>
    <submittedName>
        <fullName evidence="1">Uncharacterized protein</fullName>
    </submittedName>
</protein>
<evidence type="ECO:0000313" key="2">
    <source>
        <dbReference type="Proteomes" id="UP000323317"/>
    </source>
</evidence>
<comment type="caution">
    <text evidence="1">The sequence shown here is derived from an EMBL/GenBank/DDBJ whole genome shotgun (WGS) entry which is preliminary data.</text>
</comment>
<reference evidence="1 2" key="1">
    <citation type="submission" date="2019-08" db="EMBL/GenBank/DDBJ databases">
        <title>Bacillus genomes from the desert of Cuatro Cienegas, Coahuila.</title>
        <authorList>
            <person name="Olmedo-Alvarez G."/>
        </authorList>
    </citation>
    <scope>NUCLEOTIDE SEQUENCE [LARGE SCALE GENOMIC DNA]</scope>
    <source>
        <strain evidence="1 2">CH40_1T</strain>
    </source>
</reference>
<accession>A0A5D4KGD9</accession>
<evidence type="ECO:0000313" key="1">
    <source>
        <dbReference type="EMBL" id="TYR76354.1"/>
    </source>
</evidence>
<name>A0A5D4KGD9_9BACI</name>
<dbReference type="Proteomes" id="UP000323317">
    <property type="component" value="Unassembled WGS sequence"/>
</dbReference>
<proteinExistence type="predicted"/>
<sequence>MIIEILANIGMAMQMFLRGMPEEERINKNIEKLQSLEWFQQVYKEHKGAIEEDPDVRYLIGWTKVDKVKRSEYRSEKLRGKILGIINNQ</sequence>
<dbReference type="EMBL" id="VTEH01000003">
    <property type="protein sequence ID" value="TYR76354.1"/>
    <property type="molecule type" value="Genomic_DNA"/>
</dbReference>
<organism evidence="1 2">
    <name type="scientific">Rossellomorea vietnamensis</name>
    <dbReference type="NCBI Taxonomy" id="218284"/>
    <lineage>
        <taxon>Bacteria</taxon>
        <taxon>Bacillati</taxon>
        <taxon>Bacillota</taxon>
        <taxon>Bacilli</taxon>
        <taxon>Bacillales</taxon>
        <taxon>Bacillaceae</taxon>
        <taxon>Rossellomorea</taxon>
    </lineage>
</organism>